<accession>A0A2M8M5F7</accession>
<comment type="similarity">
    <text evidence="1">Belongs to the arylamine N-acetyltransferase family.</text>
</comment>
<evidence type="ECO:0000313" key="3">
    <source>
        <dbReference type="Proteomes" id="UP000230407"/>
    </source>
</evidence>
<reference evidence="2 3" key="1">
    <citation type="submission" date="2017-11" db="EMBL/GenBank/DDBJ databases">
        <title>Streptomyces carmine sp. nov., a novel actinomycete isolated from Sophora alopecuroides in Xinjiang, China.</title>
        <authorList>
            <person name="Wang Y."/>
            <person name="Luo X."/>
            <person name="Wan C."/>
            <person name="Zhang L."/>
        </authorList>
    </citation>
    <scope>NUCLEOTIDE SEQUENCE [LARGE SCALE GENOMIC DNA]</scope>
    <source>
        <strain evidence="2 3">TRM SA0054</strain>
    </source>
</reference>
<evidence type="ECO:0000313" key="2">
    <source>
        <dbReference type="EMBL" id="PJE99424.1"/>
    </source>
</evidence>
<proteinExistence type="inferred from homology"/>
<protein>
    <submittedName>
        <fullName evidence="2">Acetyltransferase</fullName>
    </submittedName>
</protein>
<sequence>MFDIDTYLKHIGYTGTREPTAENLRELHKKHMMTVPFDNSRNAPKGLAIWDDVDAGADVFYEALVVERRGGICHEHCGLFRAVLTEFGYDVDIISSGVRGANGEFGHDLEHMLSVVRIGDELWLADVGFAGPSFIEPVRVSQDVQSQCGFDYRVVENAPYLVLERRTRGGEWLAVYRFMLQERELTEWKAIAAGENDDPFWHWAGEMIAAGTLIYGRAYENGQLLLVGRRHLKAEDGRDETRVLAKTDEYQAAIRHILLQKA</sequence>
<gene>
    <name evidence="2" type="ORF">CUT44_05075</name>
</gene>
<organism evidence="2 3">
    <name type="scientific">Streptomyces carminius</name>
    <dbReference type="NCBI Taxonomy" id="2665496"/>
    <lineage>
        <taxon>Bacteria</taxon>
        <taxon>Bacillati</taxon>
        <taxon>Actinomycetota</taxon>
        <taxon>Actinomycetes</taxon>
        <taxon>Kitasatosporales</taxon>
        <taxon>Streptomycetaceae</taxon>
        <taxon>Streptomyces</taxon>
    </lineage>
</organism>
<dbReference type="Proteomes" id="UP000230407">
    <property type="component" value="Unassembled WGS sequence"/>
</dbReference>
<dbReference type="RefSeq" id="WP_100200945.1">
    <property type="nucleotide sequence ID" value="NZ_PGGW01000015.1"/>
</dbReference>
<dbReference type="PANTHER" id="PTHR11786:SF0">
    <property type="entry name" value="ARYLAMINE N-ACETYLTRANSFERASE 4-RELATED"/>
    <property type="match status" value="1"/>
</dbReference>
<dbReference type="InterPro" id="IPR038765">
    <property type="entry name" value="Papain-like_cys_pep_sf"/>
</dbReference>
<dbReference type="AlphaFoldDB" id="A0A2M8M5F7"/>
<dbReference type="GO" id="GO:0016407">
    <property type="term" value="F:acetyltransferase activity"/>
    <property type="evidence" value="ECO:0007669"/>
    <property type="project" value="InterPro"/>
</dbReference>
<name>A0A2M8M5F7_9ACTN</name>
<dbReference type="SUPFAM" id="SSF54001">
    <property type="entry name" value="Cysteine proteinases"/>
    <property type="match status" value="1"/>
</dbReference>
<dbReference type="InterPro" id="IPR001447">
    <property type="entry name" value="Arylamine_N-AcTrfase"/>
</dbReference>
<keyword evidence="3" id="KW-1185">Reference proteome</keyword>
<dbReference type="EMBL" id="PGGW01000015">
    <property type="protein sequence ID" value="PJE99424.1"/>
    <property type="molecule type" value="Genomic_DNA"/>
</dbReference>
<comment type="caution">
    <text evidence="2">The sequence shown here is derived from an EMBL/GenBank/DDBJ whole genome shotgun (WGS) entry which is preliminary data.</text>
</comment>
<evidence type="ECO:0000256" key="1">
    <source>
        <dbReference type="ARBA" id="ARBA00006547"/>
    </source>
</evidence>
<dbReference type="PANTHER" id="PTHR11786">
    <property type="entry name" value="N-HYDROXYARYLAMINE O-ACETYLTRANSFERASE"/>
    <property type="match status" value="1"/>
</dbReference>
<dbReference type="Pfam" id="PF00797">
    <property type="entry name" value="Acetyltransf_2"/>
    <property type="match status" value="1"/>
</dbReference>
<dbReference type="Gene3D" id="3.30.2140.10">
    <property type="entry name" value="Arylamine N-acetyltransferase"/>
    <property type="match status" value="1"/>
</dbReference>
<keyword evidence="2" id="KW-0808">Transferase</keyword>
<dbReference type="Gene3D" id="2.40.128.150">
    <property type="entry name" value="Cysteine proteinases"/>
    <property type="match status" value="1"/>
</dbReference>